<reference evidence="1 2" key="1">
    <citation type="submission" date="2018-06" db="EMBL/GenBank/DDBJ databases">
        <authorList>
            <consortium name="Pathogen Informatics"/>
            <person name="Doyle S."/>
        </authorList>
    </citation>
    <scope>NUCLEOTIDE SEQUENCE [LARGE SCALE GENOMIC DNA]</scope>
    <source>
        <strain evidence="1 2">NCTC10252</strain>
    </source>
</reference>
<evidence type="ECO:0000313" key="1">
    <source>
        <dbReference type="EMBL" id="SUF57541.1"/>
    </source>
</evidence>
<protein>
    <submittedName>
        <fullName evidence="1">IrsA</fullName>
    </submittedName>
</protein>
<name>A0A379QMJ5_SALER</name>
<gene>
    <name evidence="1" type="ORF">NCTC10252_02810</name>
</gene>
<sequence length="197" mass="22453">MAQIQLIKITADSLAPANAEAREYLARVKTGVWLNCEIRQQRNYQFHKKLFSLLQLGFEYWTPSGGSITAAEKSYLTGYVRYLIALAGNAKLIEETAEVYAQRVASRRVNGNALTKSFESYRKWATVEAGFYDEFILPDSTRRREARSISYAKIGEGEFNELYKSVLNVLWNHILFRSFKDEAEAENAAAQLLEYAA</sequence>
<dbReference type="InterPro" id="IPR009797">
    <property type="entry name" value="DUF1367"/>
</dbReference>
<dbReference type="Proteomes" id="UP000254597">
    <property type="component" value="Unassembled WGS sequence"/>
</dbReference>
<dbReference type="AlphaFoldDB" id="A0A379QMJ5"/>
<organism evidence="1 2">
    <name type="scientific">Salmonella enterica</name>
    <name type="common">Salmonella choleraesuis</name>
    <dbReference type="NCBI Taxonomy" id="28901"/>
    <lineage>
        <taxon>Bacteria</taxon>
        <taxon>Pseudomonadati</taxon>
        <taxon>Pseudomonadota</taxon>
        <taxon>Gammaproteobacteria</taxon>
        <taxon>Enterobacterales</taxon>
        <taxon>Enterobacteriaceae</taxon>
        <taxon>Salmonella</taxon>
    </lineage>
</organism>
<dbReference type="Pfam" id="PF07105">
    <property type="entry name" value="DUF1367"/>
    <property type="match status" value="1"/>
</dbReference>
<accession>A0A379QMJ5</accession>
<proteinExistence type="predicted"/>
<evidence type="ECO:0000313" key="2">
    <source>
        <dbReference type="Proteomes" id="UP000254597"/>
    </source>
</evidence>
<dbReference type="EMBL" id="UGWP01000004">
    <property type="protein sequence ID" value="SUF57541.1"/>
    <property type="molecule type" value="Genomic_DNA"/>
</dbReference>